<dbReference type="PANTHER" id="PTHR31374:SF188">
    <property type="entry name" value="SAUR-LIKE AUXIN-RESPONSIVE FAMILY PROTEIN"/>
    <property type="match status" value="1"/>
</dbReference>
<proteinExistence type="inferred from homology"/>
<sequence>MMLRSFFSKIHDSLSVVLASRRSSPTINNNLNEDPVETAMEVPDDVLDGHFVVLANKGEETKRFVVDLHYLRDPAFLGLLERAKEEYGFKQKGVLVIPCHPQELEKILEEQRDDSVGEMEAN</sequence>
<organism evidence="2 3">
    <name type="scientific">Abrus precatorius</name>
    <name type="common">Indian licorice</name>
    <name type="synonym">Glycine abrus</name>
    <dbReference type="NCBI Taxonomy" id="3816"/>
    <lineage>
        <taxon>Eukaryota</taxon>
        <taxon>Viridiplantae</taxon>
        <taxon>Streptophyta</taxon>
        <taxon>Embryophyta</taxon>
        <taxon>Tracheophyta</taxon>
        <taxon>Spermatophyta</taxon>
        <taxon>Magnoliopsida</taxon>
        <taxon>eudicotyledons</taxon>
        <taxon>Gunneridae</taxon>
        <taxon>Pentapetalae</taxon>
        <taxon>rosids</taxon>
        <taxon>fabids</taxon>
        <taxon>Fabales</taxon>
        <taxon>Fabaceae</taxon>
        <taxon>Papilionoideae</taxon>
        <taxon>50 kb inversion clade</taxon>
        <taxon>NPAAA clade</taxon>
        <taxon>indigoferoid/millettioid clade</taxon>
        <taxon>Abreae</taxon>
        <taxon>Abrus</taxon>
    </lineage>
</organism>
<evidence type="ECO:0000313" key="2">
    <source>
        <dbReference type="Proteomes" id="UP000694853"/>
    </source>
</evidence>
<dbReference type="PANTHER" id="PTHR31374">
    <property type="entry name" value="AUXIN-INDUCED PROTEIN-LIKE-RELATED"/>
    <property type="match status" value="1"/>
</dbReference>
<dbReference type="AlphaFoldDB" id="A0A8B8M577"/>
<evidence type="ECO:0000313" key="3">
    <source>
        <dbReference type="RefSeq" id="XP_027363128.1"/>
    </source>
</evidence>
<dbReference type="GeneID" id="113870833"/>
<dbReference type="KEGG" id="aprc:113870833"/>
<name>A0A8B8M577_ABRPR</name>
<reference evidence="3" key="2">
    <citation type="submission" date="2025-08" db="UniProtKB">
        <authorList>
            <consortium name="RefSeq"/>
        </authorList>
    </citation>
    <scope>IDENTIFICATION</scope>
    <source>
        <tissue evidence="3">Young leaves</tissue>
    </source>
</reference>
<accession>A0A8B8M577</accession>
<reference evidence="2" key="1">
    <citation type="journal article" date="2019" name="Toxins">
        <title>Detection of Abrin-Like and Prepropulchellin-Like Toxin Genes and Transcripts Using Whole Genome Sequencing and Full-Length Transcript Sequencing of Abrus precatorius.</title>
        <authorList>
            <person name="Hovde B.T."/>
            <person name="Daligault H.E."/>
            <person name="Hanschen E.R."/>
            <person name="Kunde Y.A."/>
            <person name="Johnson M.B."/>
            <person name="Starkenburg S.R."/>
            <person name="Johnson S.L."/>
        </authorList>
    </citation>
    <scope>NUCLEOTIDE SEQUENCE [LARGE SCALE GENOMIC DNA]</scope>
</reference>
<evidence type="ECO:0000256" key="1">
    <source>
        <dbReference type="ARBA" id="ARBA00006974"/>
    </source>
</evidence>
<gene>
    <name evidence="3" type="primary">LOC113870833</name>
</gene>
<keyword evidence="2" id="KW-1185">Reference proteome</keyword>
<dbReference type="OrthoDB" id="1930622at2759"/>
<protein>
    <submittedName>
        <fullName evidence="3">Auxin-responsive protein SAUR72-like</fullName>
    </submittedName>
</protein>
<dbReference type="Pfam" id="PF02519">
    <property type="entry name" value="Auxin_inducible"/>
    <property type="match status" value="1"/>
</dbReference>
<comment type="similarity">
    <text evidence="1">Belongs to the ARG7 family.</text>
</comment>
<dbReference type="Proteomes" id="UP000694853">
    <property type="component" value="Unplaced"/>
</dbReference>
<dbReference type="GO" id="GO:0009733">
    <property type="term" value="P:response to auxin"/>
    <property type="evidence" value="ECO:0007669"/>
    <property type="project" value="InterPro"/>
</dbReference>
<dbReference type="InterPro" id="IPR003676">
    <property type="entry name" value="SAUR_fam"/>
</dbReference>
<dbReference type="RefSeq" id="XP_027363128.1">
    <property type="nucleotide sequence ID" value="XM_027507327.1"/>
</dbReference>